<keyword evidence="2" id="KW-1185">Reference proteome</keyword>
<organism evidence="1 2">
    <name type="scientific">Brassica napus</name>
    <name type="common">Rape</name>
    <dbReference type="NCBI Taxonomy" id="3708"/>
    <lineage>
        <taxon>Eukaryota</taxon>
        <taxon>Viridiplantae</taxon>
        <taxon>Streptophyta</taxon>
        <taxon>Embryophyta</taxon>
        <taxon>Tracheophyta</taxon>
        <taxon>Spermatophyta</taxon>
        <taxon>Magnoliopsida</taxon>
        <taxon>eudicotyledons</taxon>
        <taxon>Gunneridae</taxon>
        <taxon>Pentapetalae</taxon>
        <taxon>rosids</taxon>
        <taxon>malvids</taxon>
        <taxon>Brassicales</taxon>
        <taxon>Brassicaceae</taxon>
        <taxon>Brassiceae</taxon>
        <taxon>Brassica</taxon>
    </lineage>
</organism>
<name>A0ABQ8BLM4_BRANA</name>
<gene>
    <name evidence="1" type="ORF">HID58_037532</name>
</gene>
<proteinExistence type="predicted"/>
<reference evidence="1 2" key="1">
    <citation type="submission" date="2021-05" db="EMBL/GenBank/DDBJ databases">
        <title>Genome Assembly of Synthetic Allotetraploid Brassica napus Reveals Homoeologous Exchanges between Subgenomes.</title>
        <authorList>
            <person name="Davis J.T."/>
        </authorList>
    </citation>
    <scope>NUCLEOTIDE SEQUENCE [LARGE SCALE GENOMIC DNA]</scope>
    <source>
        <strain evidence="2">cv. Da-Ae</strain>
        <tissue evidence="1">Seedling</tissue>
    </source>
</reference>
<comment type="caution">
    <text evidence="1">The sequence shown here is derived from an EMBL/GenBank/DDBJ whole genome shotgun (WGS) entry which is preliminary data.</text>
</comment>
<evidence type="ECO:0000313" key="2">
    <source>
        <dbReference type="Proteomes" id="UP000824890"/>
    </source>
</evidence>
<feature type="non-terminal residue" evidence="1">
    <location>
        <position position="1"/>
    </location>
</feature>
<protein>
    <submittedName>
        <fullName evidence="1">Uncharacterized protein</fullName>
    </submittedName>
</protein>
<evidence type="ECO:0000313" key="1">
    <source>
        <dbReference type="EMBL" id="KAH0905705.1"/>
    </source>
</evidence>
<dbReference type="EMBL" id="JAGKQM010000010">
    <property type="protein sequence ID" value="KAH0905705.1"/>
    <property type="molecule type" value="Genomic_DNA"/>
</dbReference>
<sequence length="389" mass="43596">NNDDLMSIILHLRYKMREGNDIGTLTPAFYFIIISAFDWKPEKQELPIAQTVFYVIYGKLTYSDARTNYSLNAIKFLKNTYSFAHSKISITNFYSRQHHEKLFFDMDPNVIGSTSLNPKIVGGRHVDSLLYDISSSENPTSRTHFYFDSESNIGFQGSEDGSASTATKYGGVKKILNSYVIISPPQVSLELKTSSLLSCNYPLTNPNTCRLQSSCALRKLTALKKQMGGATSHNLNAPGNFSVVSHRLHAQPVVQSFRRALKLLRRKQMHLIPNKSYLSSMTRCQVEMVTDHSNSVLFVMNKLTEVPASSLSQDMESSYSPSSHSPYPAFFVATNVHPSRSTSHPGGNTELNDIHALSDMSPEEFQEADGVECAHFEETSQWVCFPSKE</sequence>
<accession>A0ABQ8BLM4</accession>
<dbReference type="Proteomes" id="UP000824890">
    <property type="component" value="Unassembled WGS sequence"/>
</dbReference>